<dbReference type="Proteomes" id="UP000789739">
    <property type="component" value="Unassembled WGS sequence"/>
</dbReference>
<protein>
    <submittedName>
        <fullName evidence="1">8245_t:CDS:1</fullName>
    </submittedName>
</protein>
<reference evidence="1" key="1">
    <citation type="submission" date="2021-06" db="EMBL/GenBank/DDBJ databases">
        <authorList>
            <person name="Kallberg Y."/>
            <person name="Tangrot J."/>
            <person name="Rosling A."/>
        </authorList>
    </citation>
    <scope>NUCLEOTIDE SEQUENCE</scope>
    <source>
        <strain evidence="1">BR232B</strain>
    </source>
</reference>
<accession>A0A9N9FBP2</accession>
<proteinExistence type="predicted"/>
<evidence type="ECO:0000313" key="2">
    <source>
        <dbReference type="Proteomes" id="UP000789739"/>
    </source>
</evidence>
<organism evidence="1 2">
    <name type="scientific">Paraglomus brasilianum</name>
    <dbReference type="NCBI Taxonomy" id="144538"/>
    <lineage>
        <taxon>Eukaryota</taxon>
        <taxon>Fungi</taxon>
        <taxon>Fungi incertae sedis</taxon>
        <taxon>Mucoromycota</taxon>
        <taxon>Glomeromycotina</taxon>
        <taxon>Glomeromycetes</taxon>
        <taxon>Paraglomerales</taxon>
        <taxon>Paraglomeraceae</taxon>
        <taxon>Paraglomus</taxon>
    </lineage>
</organism>
<dbReference type="EMBL" id="CAJVPI010000346">
    <property type="protein sequence ID" value="CAG8522722.1"/>
    <property type="molecule type" value="Genomic_DNA"/>
</dbReference>
<gene>
    <name evidence="1" type="ORF">PBRASI_LOCUS3711</name>
</gene>
<comment type="caution">
    <text evidence="1">The sequence shown here is derived from an EMBL/GenBank/DDBJ whole genome shotgun (WGS) entry which is preliminary data.</text>
</comment>
<name>A0A9N9FBP2_9GLOM</name>
<sequence length="99" mass="10818">MSNIQTGIMTKLPLHILRSNDNARTKKPSSVRRVTSANSFHASLNVISSMPWPGDEQIDLPYLVGPLTASSEMSGYNILKICLFLLSHVLYAATIGTSE</sequence>
<keyword evidence="2" id="KW-1185">Reference proteome</keyword>
<dbReference type="AlphaFoldDB" id="A0A9N9FBP2"/>
<evidence type="ECO:0000313" key="1">
    <source>
        <dbReference type="EMBL" id="CAG8522722.1"/>
    </source>
</evidence>